<dbReference type="GeneID" id="23629451"/>
<dbReference type="GO" id="GO:0003723">
    <property type="term" value="F:RNA binding"/>
    <property type="evidence" value="ECO:0007669"/>
    <property type="project" value="UniProtKB-KW"/>
</dbReference>
<comment type="cofactor">
    <cofactor evidence="1">
        <name>Mg(2+)</name>
        <dbReference type="ChEBI" id="CHEBI:18420"/>
    </cofactor>
</comment>
<reference evidence="9" key="1">
    <citation type="journal article" date="2015" name="J. Phycol.">
        <title>The Choreocolax polysiphoniae plastid forces a reevaluation of the evolutionary pathways to parasitism in red algae.</title>
        <authorList>
            <person name="Salomaki E.D."/>
            <person name="Nickles K.R."/>
            <person name="Lane C.E."/>
        </authorList>
    </citation>
    <scope>NUCLEOTIDE SEQUENCE</scope>
</reference>
<dbReference type="AlphaFoldDB" id="A0A0B5W2J9"/>
<keyword evidence="4" id="KW-0378">Hydrolase</keyword>
<dbReference type="InterPro" id="IPR003029">
    <property type="entry name" value="S1_domain"/>
</dbReference>
<dbReference type="InterPro" id="IPR004659">
    <property type="entry name" value="RNase_E/G"/>
</dbReference>
<proteinExistence type="inferred from homology"/>
<accession>A0A0B5W2J9</accession>
<feature type="domain" description="S1 motif" evidence="8">
    <location>
        <begin position="40"/>
        <end position="118"/>
    </location>
</feature>
<comment type="function">
    <text evidence="7">Involved in intercistronic processing of primary transcripts from chloroplast operons. The endonucleolytic activity of the enzyme depends on the number of phosphates at the 5' end, is inhibited by structured RNA, and preferentially cleaves A/U-rich sequences.</text>
</comment>
<dbReference type="GO" id="GO:0046872">
    <property type="term" value="F:metal ion binding"/>
    <property type="evidence" value="ECO:0007669"/>
    <property type="project" value="UniProtKB-KW"/>
</dbReference>
<dbReference type="RefSeq" id="YP_009122121.1">
    <property type="nucleotide sequence ID" value="NC_026522.1"/>
</dbReference>
<dbReference type="InterPro" id="IPR012340">
    <property type="entry name" value="NA-bd_OB-fold"/>
</dbReference>
<evidence type="ECO:0000256" key="1">
    <source>
        <dbReference type="ARBA" id="ARBA00001946"/>
    </source>
</evidence>
<evidence type="ECO:0000256" key="6">
    <source>
        <dbReference type="ARBA" id="ARBA00022884"/>
    </source>
</evidence>
<comment type="similarity">
    <text evidence="2">Belongs to the RNase E/G family.</text>
</comment>
<dbReference type="PANTHER" id="PTHR30001:SF0">
    <property type="entry name" value="RIBONUCLEASE G"/>
    <property type="match status" value="1"/>
</dbReference>
<dbReference type="SMART" id="SM00316">
    <property type="entry name" value="S1"/>
    <property type="match status" value="1"/>
</dbReference>
<geneLocation type="plastid" evidence="9"/>
<dbReference type="Pfam" id="PF10150">
    <property type="entry name" value="RNase_E_G"/>
    <property type="match status" value="1"/>
</dbReference>
<name>A0A0B5W2J9_9FLOR</name>
<dbReference type="GO" id="GO:0006364">
    <property type="term" value="P:rRNA processing"/>
    <property type="evidence" value="ECO:0007669"/>
    <property type="project" value="TreeGrafter"/>
</dbReference>
<evidence type="ECO:0000256" key="5">
    <source>
        <dbReference type="ARBA" id="ARBA00022842"/>
    </source>
</evidence>
<dbReference type="GO" id="GO:0005737">
    <property type="term" value="C:cytoplasm"/>
    <property type="evidence" value="ECO:0007669"/>
    <property type="project" value="TreeGrafter"/>
</dbReference>
<evidence type="ECO:0000256" key="4">
    <source>
        <dbReference type="ARBA" id="ARBA00022801"/>
    </source>
</evidence>
<organism evidence="9">
    <name type="scientific">Choreocolax polysiphoniae</name>
    <dbReference type="NCBI Taxonomy" id="282351"/>
    <lineage>
        <taxon>Eukaryota</taxon>
        <taxon>Rhodophyta</taxon>
        <taxon>Florideophyceae</taxon>
        <taxon>Rhodymeniophycidae</taxon>
        <taxon>Gigartinales</taxon>
        <taxon>Choreocolacaceae</taxon>
        <taxon>Choreocolax</taxon>
    </lineage>
</organism>
<keyword evidence="3" id="KW-0479">Metal-binding</keyword>
<dbReference type="GO" id="GO:0004540">
    <property type="term" value="F:RNA nuclease activity"/>
    <property type="evidence" value="ECO:0007669"/>
    <property type="project" value="InterPro"/>
</dbReference>
<dbReference type="EMBL" id="KP308096">
    <property type="protein sequence ID" value="AJH65879.1"/>
    <property type="molecule type" value="Genomic_DNA"/>
</dbReference>
<protein>
    <submittedName>
        <fullName evidence="9">Ribonuclease E/G-like protein</fullName>
    </submittedName>
</protein>
<dbReference type="Gene3D" id="2.40.50.140">
    <property type="entry name" value="Nucleic acid-binding proteins"/>
    <property type="match status" value="1"/>
</dbReference>
<keyword evidence="9" id="KW-0934">Plastid</keyword>
<keyword evidence="5" id="KW-0460">Magnesium</keyword>
<evidence type="ECO:0000256" key="2">
    <source>
        <dbReference type="ARBA" id="ARBA00005522"/>
    </source>
</evidence>
<evidence type="ECO:0000256" key="7">
    <source>
        <dbReference type="ARBA" id="ARBA00023436"/>
    </source>
</evidence>
<dbReference type="SUPFAM" id="SSF50249">
    <property type="entry name" value="Nucleic acid-binding proteins"/>
    <property type="match status" value="1"/>
</dbReference>
<gene>
    <name evidence="9" type="primary">rne</name>
</gene>
<dbReference type="CDD" id="cd04453">
    <property type="entry name" value="S1_RNase_E"/>
    <property type="match status" value="1"/>
</dbReference>
<keyword evidence="6" id="KW-0694">RNA-binding</keyword>
<dbReference type="PANTHER" id="PTHR30001">
    <property type="entry name" value="RIBONUCLEASE"/>
    <property type="match status" value="1"/>
</dbReference>
<evidence type="ECO:0000313" key="9">
    <source>
        <dbReference type="EMBL" id="AJH65879.1"/>
    </source>
</evidence>
<evidence type="ECO:0000259" key="8">
    <source>
        <dbReference type="SMART" id="SM00316"/>
    </source>
</evidence>
<dbReference type="InterPro" id="IPR019307">
    <property type="entry name" value="RNA-bd_AU-1/RNase_E/G"/>
</dbReference>
<dbReference type="GO" id="GO:0016787">
    <property type="term" value="F:hydrolase activity"/>
    <property type="evidence" value="ECO:0007669"/>
    <property type="project" value="UniProtKB-KW"/>
</dbReference>
<evidence type="ECO:0000256" key="3">
    <source>
        <dbReference type="ARBA" id="ARBA00022723"/>
    </source>
</evidence>
<sequence length="464" mass="54879">MNFYYFMNGQKIIISSLKNIAAILQNNKVQEIIVINKNYQINNIYIGTVQKIFSSINAAFIKLSHYNKSGFIHISDIKTLNKHQKKNCIQDILFINQLILVQVIKESTLTKGPRLTSNIHLYGIYVVLMPFCNTILISNNIYDNNERIYLYSLAILIKPELIGLFIKSSAQKISESLILKDLDLLLKQWFFIQKLTLIKLSPYIVYKDEDLVKKILCNYFTKNLSKIIIDSEIGIKLIYYYLKRWYCFSTFNKTKIQLYTKKLCILERFCIMQVIKKTFIPIVKLLYGGSLFIEVYEALTIIDVNSGSFNKFHNSKKTILKINCYAAIEISYQLKLRNINGVILIDFIDMYSEKDRFQLINHFNLLLKCDDCKPKIVQFSYLGLLELTRHRKSQSLQELFSFSNLLKFQSFNIYCFKNLYFNLFFNIFSKYLKHNNIVNKNIYLLFFSKKFYNNNILKNIYFFL</sequence>